<accession>A0A6C0AF30</accession>
<dbReference type="InterPro" id="IPR002110">
    <property type="entry name" value="Ankyrin_rpt"/>
</dbReference>
<evidence type="ECO:0000256" key="1">
    <source>
        <dbReference type="ARBA" id="ARBA00022737"/>
    </source>
</evidence>
<keyword evidence="2" id="KW-0040">ANK repeat</keyword>
<dbReference type="AlphaFoldDB" id="A0A6C0AF30"/>
<sequence length="209" mass="24785">MNLKNFFFRMKMEYQDIIKNKNLDKYLSYLKNIDGNYNIEHLKILNYLKDNNDLMKKYLNYLKSSEGELPTTWASMNGHIDLLKYMVEIGCSLHTSVSYKTASCGQIECLKYIRELNLNNKDVITTGRWAISNGDLEMVKYLVENDDSEKWRVDEHTLRLACICENLEIYEYLIEKGYSIDKESCIRLIDKMPEDKYPISRIIREKLID</sequence>
<dbReference type="PANTHER" id="PTHR24188">
    <property type="entry name" value="ANKYRIN REPEAT PROTEIN"/>
    <property type="match status" value="1"/>
</dbReference>
<dbReference type="InterPro" id="IPR036770">
    <property type="entry name" value="Ankyrin_rpt-contain_sf"/>
</dbReference>
<dbReference type="PANTHER" id="PTHR24188:SF29">
    <property type="entry name" value="GH09064P"/>
    <property type="match status" value="1"/>
</dbReference>
<dbReference type="Gene3D" id="1.25.40.20">
    <property type="entry name" value="Ankyrin repeat-containing domain"/>
    <property type="match status" value="1"/>
</dbReference>
<dbReference type="SMART" id="SM00248">
    <property type="entry name" value="ANK"/>
    <property type="match status" value="3"/>
</dbReference>
<dbReference type="EMBL" id="MN740594">
    <property type="protein sequence ID" value="QHS77975.1"/>
    <property type="molecule type" value="Genomic_DNA"/>
</dbReference>
<evidence type="ECO:0000256" key="2">
    <source>
        <dbReference type="ARBA" id="ARBA00023043"/>
    </source>
</evidence>
<name>A0A6C0AF30_9ZZZZ</name>
<organism evidence="3">
    <name type="scientific">viral metagenome</name>
    <dbReference type="NCBI Taxonomy" id="1070528"/>
    <lineage>
        <taxon>unclassified sequences</taxon>
        <taxon>metagenomes</taxon>
        <taxon>organismal metagenomes</taxon>
    </lineage>
</organism>
<dbReference type="Pfam" id="PF12796">
    <property type="entry name" value="Ank_2"/>
    <property type="match status" value="1"/>
</dbReference>
<protein>
    <submittedName>
        <fullName evidence="3">Uncharacterized protein</fullName>
    </submittedName>
</protein>
<evidence type="ECO:0000313" key="3">
    <source>
        <dbReference type="EMBL" id="QHS77975.1"/>
    </source>
</evidence>
<keyword evidence="1" id="KW-0677">Repeat</keyword>
<dbReference type="SUPFAM" id="SSF48403">
    <property type="entry name" value="Ankyrin repeat"/>
    <property type="match status" value="1"/>
</dbReference>
<proteinExistence type="predicted"/>
<reference evidence="3" key="1">
    <citation type="journal article" date="2020" name="Nature">
        <title>Giant virus diversity and host interactions through global metagenomics.</title>
        <authorList>
            <person name="Schulz F."/>
            <person name="Roux S."/>
            <person name="Paez-Espino D."/>
            <person name="Jungbluth S."/>
            <person name="Walsh D.A."/>
            <person name="Denef V.J."/>
            <person name="McMahon K.D."/>
            <person name="Konstantinidis K.T."/>
            <person name="Eloe-Fadrosh E.A."/>
            <person name="Kyrpides N.C."/>
            <person name="Woyke T."/>
        </authorList>
    </citation>
    <scope>NUCLEOTIDE SEQUENCE</scope>
    <source>
        <strain evidence="3">GVMAG-S-1021933-23</strain>
    </source>
</reference>